<dbReference type="InterPro" id="IPR050855">
    <property type="entry name" value="NDM-1-like"/>
</dbReference>
<keyword evidence="12" id="KW-0046">Antibiotic resistance</keyword>
<dbReference type="InterPro" id="IPR036866">
    <property type="entry name" value="RibonucZ/Hydroxyglut_hydro"/>
</dbReference>
<evidence type="ECO:0000256" key="9">
    <source>
        <dbReference type="ARBA" id="ARBA00022764"/>
    </source>
</evidence>
<dbReference type="NCBIfam" id="NF033088">
    <property type="entry name" value="bla_subclass_B1"/>
    <property type="match status" value="1"/>
</dbReference>
<feature type="chain" id="PRO_5037966166" description="beta-lactamase" evidence="13">
    <location>
        <begin position="24"/>
        <end position="242"/>
    </location>
</feature>
<dbReference type="InterPro" id="IPR058199">
    <property type="entry name" value="BlaB//VIM/IMP-1"/>
</dbReference>
<evidence type="ECO:0000256" key="3">
    <source>
        <dbReference type="ARBA" id="ARBA00004418"/>
    </source>
</evidence>
<evidence type="ECO:0000256" key="8">
    <source>
        <dbReference type="ARBA" id="ARBA00022729"/>
    </source>
</evidence>
<dbReference type="GO" id="GO:0046677">
    <property type="term" value="P:response to antibiotic"/>
    <property type="evidence" value="ECO:0007669"/>
    <property type="project" value="UniProtKB-KW"/>
</dbReference>
<keyword evidence="10" id="KW-0378">Hydrolase</keyword>
<evidence type="ECO:0000256" key="12">
    <source>
        <dbReference type="ARBA" id="ARBA00023251"/>
    </source>
</evidence>
<feature type="domain" description="Metallo-beta-lactamase" evidence="14">
    <location>
        <begin position="56"/>
        <end position="225"/>
    </location>
</feature>
<evidence type="ECO:0000256" key="5">
    <source>
        <dbReference type="ARBA" id="ARBA00011245"/>
    </source>
</evidence>
<comment type="subunit">
    <text evidence="5">Monomer.</text>
</comment>
<evidence type="ECO:0000313" key="15">
    <source>
        <dbReference type="EMBL" id="GGC68164.1"/>
    </source>
</evidence>
<dbReference type="Proteomes" id="UP000651668">
    <property type="component" value="Unassembled WGS sequence"/>
</dbReference>
<dbReference type="EC" id="3.5.2.6" evidence="6"/>
<organism evidence="15 16">
    <name type="scientific">Pedobacter quisquiliarum</name>
    <dbReference type="NCBI Taxonomy" id="1834438"/>
    <lineage>
        <taxon>Bacteria</taxon>
        <taxon>Pseudomonadati</taxon>
        <taxon>Bacteroidota</taxon>
        <taxon>Sphingobacteriia</taxon>
        <taxon>Sphingobacteriales</taxon>
        <taxon>Sphingobacteriaceae</taxon>
        <taxon>Pedobacter</taxon>
    </lineage>
</organism>
<dbReference type="PROSITE" id="PS00744">
    <property type="entry name" value="BETA_LACTAMASE_B_2"/>
    <property type="match status" value="1"/>
</dbReference>
<comment type="similarity">
    <text evidence="4">Belongs to the metallo-beta-lactamase superfamily. Class-B beta-lactamase family.</text>
</comment>
<evidence type="ECO:0000256" key="7">
    <source>
        <dbReference type="ARBA" id="ARBA00022723"/>
    </source>
</evidence>
<comment type="cofactor">
    <cofactor evidence="2">
        <name>Zn(2+)</name>
        <dbReference type="ChEBI" id="CHEBI:29105"/>
    </cofactor>
</comment>
<dbReference type="EMBL" id="BMIL01000007">
    <property type="protein sequence ID" value="GGC68164.1"/>
    <property type="molecule type" value="Genomic_DNA"/>
</dbReference>
<keyword evidence="7" id="KW-0479">Metal-binding</keyword>
<dbReference type="InterPro" id="IPR001279">
    <property type="entry name" value="Metallo-B-lactamas"/>
</dbReference>
<evidence type="ECO:0000256" key="1">
    <source>
        <dbReference type="ARBA" id="ARBA00001526"/>
    </source>
</evidence>
<evidence type="ECO:0000256" key="2">
    <source>
        <dbReference type="ARBA" id="ARBA00001947"/>
    </source>
</evidence>
<sequence length="242" mass="26417">MKFSLLSLAFIFTFLSLSSSLKAQHYKSDNLEVSKLAENVYQHISFLKTQDFGKVSCNGMIVVDGAEALVFDTPADTAASEELISWIESTLKSKVKAVVATHFHADCLAGLDVFHAKNIPSYAQALTLKLAAQKQFPIPMHAFDKSLRFTAGRTSVSVEYYGAGHTQDNIIAYVPSAKIMFGGCLIKEQGAGKGNLEDADTAAWPGTVQRVRNRYPNVKLIIPGHGAVGGIKLLEYTRNLFQ</sequence>
<dbReference type="PANTHER" id="PTHR42951:SF4">
    <property type="entry name" value="ACYL-COENZYME A THIOESTERASE MBLAC2"/>
    <property type="match status" value="1"/>
</dbReference>
<evidence type="ECO:0000256" key="10">
    <source>
        <dbReference type="ARBA" id="ARBA00022801"/>
    </source>
</evidence>
<dbReference type="PANTHER" id="PTHR42951">
    <property type="entry name" value="METALLO-BETA-LACTAMASE DOMAIN-CONTAINING"/>
    <property type="match status" value="1"/>
</dbReference>
<evidence type="ECO:0000256" key="4">
    <source>
        <dbReference type="ARBA" id="ARBA00005250"/>
    </source>
</evidence>
<reference evidence="15" key="2">
    <citation type="submission" date="2020-09" db="EMBL/GenBank/DDBJ databases">
        <authorList>
            <person name="Sun Q."/>
            <person name="Zhou Y."/>
        </authorList>
    </citation>
    <scope>NUCLEOTIDE SEQUENCE</scope>
    <source>
        <strain evidence="15">CGMCC 1.15343</strain>
    </source>
</reference>
<reference evidence="15" key="1">
    <citation type="journal article" date="2014" name="Int. J. Syst. Evol. Microbiol.">
        <title>Complete genome sequence of Corynebacterium casei LMG S-19264T (=DSM 44701T), isolated from a smear-ripened cheese.</title>
        <authorList>
            <consortium name="US DOE Joint Genome Institute (JGI-PGF)"/>
            <person name="Walter F."/>
            <person name="Albersmeier A."/>
            <person name="Kalinowski J."/>
            <person name="Ruckert C."/>
        </authorList>
    </citation>
    <scope>NUCLEOTIDE SEQUENCE</scope>
    <source>
        <strain evidence="15">CGMCC 1.15343</strain>
    </source>
</reference>
<dbReference type="SUPFAM" id="SSF56281">
    <property type="entry name" value="Metallo-hydrolase/oxidoreductase"/>
    <property type="match status" value="1"/>
</dbReference>
<feature type="signal peptide" evidence="13">
    <location>
        <begin position="1"/>
        <end position="23"/>
    </location>
</feature>
<dbReference type="AlphaFoldDB" id="A0A916XG62"/>
<comment type="caution">
    <text evidence="15">The sequence shown here is derived from an EMBL/GenBank/DDBJ whole genome shotgun (WGS) entry which is preliminary data.</text>
</comment>
<evidence type="ECO:0000259" key="14">
    <source>
        <dbReference type="SMART" id="SM00849"/>
    </source>
</evidence>
<dbReference type="GO" id="GO:0008270">
    <property type="term" value="F:zinc ion binding"/>
    <property type="evidence" value="ECO:0007669"/>
    <property type="project" value="InterPro"/>
</dbReference>
<protein>
    <recommendedName>
        <fullName evidence="6">beta-lactamase</fullName>
        <ecNumber evidence="6">3.5.2.6</ecNumber>
    </recommendedName>
</protein>
<keyword evidence="8 13" id="KW-0732">Signal</keyword>
<dbReference type="GO" id="GO:0042597">
    <property type="term" value="C:periplasmic space"/>
    <property type="evidence" value="ECO:0007669"/>
    <property type="project" value="UniProtKB-SubCell"/>
</dbReference>
<accession>A0A916XG62</accession>
<dbReference type="InterPro" id="IPR001018">
    <property type="entry name" value="Beta-lactamase_class-B_CS"/>
</dbReference>
<name>A0A916XG62_9SPHI</name>
<keyword evidence="11" id="KW-0862">Zinc</keyword>
<keyword evidence="16" id="KW-1185">Reference proteome</keyword>
<comment type="catalytic activity">
    <reaction evidence="1">
        <text>a beta-lactam + H2O = a substituted beta-amino acid</text>
        <dbReference type="Rhea" id="RHEA:20401"/>
        <dbReference type="ChEBI" id="CHEBI:15377"/>
        <dbReference type="ChEBI" id="CHEBI:35627"/>
        <dbReference type="ChEBI" id="CHEBI:140347"/>
        <dbReference type="EC" id="3.5.2.6"/>
    </reaction>
</comment>
<dbReference type="Pfam" id="PF00753">
    <property type="entry name" value="Lactamase_B"/>
    <property type="match status" value="1"/>
</dbReference>
<dbReference type="SMART" id="SM00849">
    <property type="entry name" value="Lactamase_B"/>
    <property type="match status" value="1"/>
</dbReference>
<proteinExistence type="inferred from homology"/>
<dbReference type="Gene3D" id="3.60.15.10">
    <property type="entry name" value="Ribonuclease Z/Hydroxyacylglutathione hydrolase-like"/>
    <property type="match status" value="1"/>
</dbReference>
<evidence type="ECO:0000256" key="6">
    <source>
        <dbReference type="ARBA" id="ARBA00012865"/>
    </source>
</evidence>
<evidence type="ECO:0000313" key="16">
    <source>
        <dbReference type="Proteomes" id="UP000651668"/>
    </source>
</evidence>
<evidence type="ECO:0000256" key="13">
    <source>
        <dbReference type="SAM" id="SignalP"/>
    </source>
</evidence>
<dbReference type="GO" id="GO:0017001">
    <property type="term" value="P:antibiotic catabolic process"/>
    <property type="evidence" value="ECO:0007669"/>
    <property type="project" value="InterPro"/>
</dbReference>
<dbReference type="RefSeq" id="WP_188626950.1">
    <property type="nucleotide sequence ID" value="NZ_BMIL01000007.1"/>
</dbReference>
<keyword evidence="9" id="KW-0574">Periplasm</keyword>
<comment type="subcellular location">
    <subcellularLocation>
        <location evidence="3">Periplasm</location>
    </subcellularLocation>
</comment>
<evidence type="ECO:0000256" key="11">
    <source>
        <dbReference type="ARBA" id="ARBA00022833"/>
    </source>
</evidence>
<gene>
    <name evidence="15" type="primary">bla</name>
    <name evidence="15" type="ORF">GCM10011387_21920</name>
</gene>
<dbReference type="GO" id="GO:0008800">
    <property type="term" value="F:beta-lactamase activity"/>
    <property type="evidence" value="ECO:0007669"/>
    <property type="project" value="UniProtKB-EC"/>
</dbReference>
<dbReference type="CDD" id="cd16302">
    <property type="entry name" value="CcrA-like_MBL-B1"/>
    <property type="match status" value="1"/>
</dbReference>